<dbReference type="InParanoid" id="Q7SBF0"/>
<feature type="region of interest" description="Disordered" evidence="1">
    <location>
        <begin position="39"/>
        <end position="69"/>
    </location>
</feature>
<dbReference type="EMBL" id="CM002239">
    <property type="protein sequence ID" value="EAA33750.3"/>
    <property type="molecule type" value="Genomic_DNA"/>
</dbReference>
<accession>Q7SBF0</accession>
<evidence type="ECO:0000313" key="3">
    <source>
        <dbReference type="Proteomes" id="UP000001805"/>
    </source>
</evidence>
<dbReference type="PaxDb" id="5141-EFNCRP00000007721"/>
<reference evidence="2 3" key="1">
    <citation type="journal article" date="2003" name="Nature">
        <title>The genome sequence of the filamentous fungus Neurospora crassa.</title>
        <authorList>
            <person name="Galagan J.E."/>
            <person name="Calvo S.E."/>
            <person name="Borkovich K.A."/>
            <person name="Selker E.U."/>
            <person name="Read N.D."/>
            <person name="Jaffe D."/>
            <person name="FitzHugh W."/>
            <person name="Ma L.J."/>
            <person name="Smirnov S."/>
            <person name="Purcell S."/>
            <person name="Rehman B."/>
            <person name="Elkins T."/>
            <person name="Engels R."/>
            <person name="Wang S."/>
            <person name="Nielsen C.B."/>
            <person name="Butler J."/>
            <person name="Endrizzi M."/>
            <person name="Qui D."/>
            <person name="Ianakiev P."/>
            <person name="Bell-Pedersen D."/>
            <person name="Nelson M.A."/>
            <person name="Werner-Washburne M."/>
            <person name="Selitrennikoff C.P."/>
            <person name="Kinsey J.A."/>
            <person name="Braun E.L."/>
            <person name="Zelter A."/>
            <person name="Schulte U."/>
            <person name="Kothe G.O."/>
            <person name="Jedd G."/>
            <person name="Mewes W."/>
            <person name="Staben C."/>
            <person name="Marcotte E."/>
            <person name="Greenberg D."/>
            <person name="Roy A."/>
            <person name="Foley K."/>
            <person name="Naylor J."/>
            <person name="Stange-Thomann N."/>
            <person name="Barrett R."/>
            <person name="Gnerre S."/>
            <person name="Kamal M."/>
            <person name="Kamvysselis M."/>
            <person name="Mauceli E."/>
            <person name="Bielke C."/>
            <person name="Rudd S."/>
            <person name="Frishman D."/>
            <person name="Krystofova S."/>
            <person name="Rasmussen C."/>
            <person name="Metzenberg R.L."/>
            <person name="Perkins D.D."/>
            <person name="Kroken S."/>
            <person name="Cogoni C."/>
            <person name="Macino G."/>
            <person name="Catcheside D."/>
            <person name="Li W."/>
            <person name="Pratt R.J."/>
            <person name="Osmani S.A."/>
            <person name="DeSouza C.P."/>
            <person name="Glass L."/>
            <person name="Orbach M.J."/>
            <person name="Berglund J.A."/>
            <person name="Voelker R."/>
            <person name="Yarden O."/>
            <person name="Plamann M."/>
            <person name="Seiler S."/>
            <person name="Dunlap J."/>
            <person name="Radford A."/>
            <person name="Aramayo R."/>
            <person name="Natvig D.O."/>
            <person name="Alex L.A."/>
            <person name="Mannhaupt G."/>
            <person name="Ebbole D.J."/>
            <person name="Freitag M."/>
            <person name="Paulsen I."/>
            <person name="Sachs M.S."/>
            <person name="Lander E.S."/>
            <person name="Nusbaum C."/>
            <person name="Birren B."/>
        </authorList>
    </citation>
    <scope>NUCLEOTIDE SEQUENCE [LARGE SCALE GENOMIC DNA]</scope>
    <source>
        <strain evidence="3">ATCC 24698 / 74-OR23-1A / CBS 708.71 / DSM 1257 / FGSC 987</strain>
    </source>
</reference>
<dbReference type="HOGENOM" id="CLU_1294733_0_0_1"/>
<protein>
    <submittedName>
        <fullName evidence="2">Uncharacterized protein</fullName>
    </submittedName>
</protein>
<dbReference type="RefSeq" id="XP_962986.3">
    <property type="nucleotide sequence ID" value="XM_957893.3"/>
</dbReference>
<sequence>MARSKSYCQRPAYYGGGGRGPLVAGEEFGEVDEYGPARVSWADEGGHARPGNETPAGPTENDHLHSSGVIDADSVQDLARVEAEEAIAAPLWYSDKIPNASLTRSLERIHLGDSGRKWMATGWILLVLSMSHPG</sequence>
<evidence type="ECO:0000256" key="1">
    <source>
        <dbReference type="SAM" id="MobiDB-lite"/>
    </source>
</evidence>
<evidence type="ECO:0000313" key="2">
    <source>
        <dbReference type="EMBL" id="EAA33750.3"/>
    </source>
</evidence>
<dbReference type="AlphaFoldDB" id="Q7SBF0"/>
<keyword evidence="3" id="KW-1185">Reference proteome</keyword>
<dbReference type="VEuPathDB" id="FungiDB:NCU07606"/>
<dbReference type="KEGG" id="ncr:NCU07606"/>
<name>Q7SBF0_NEUCR</name>
<organism evidence="2 3">
    <name type="scientific">Neurospora crassa (strain ATCC 24698 / 74-OR23-1A / CBS 708.71 / DSM 1257 / FGSC 987)</name>
    <dbReference type="NCBI Taxonomy" id="367110"/>
    <lineage>
        <taxon>Eukaryota</taxon>
        <taxon>Fungi</taxon>
        <taxon>Dikarya</taxon>
        <taxon>Ascomycota</taxon>
        <taxon>Pezizomycotina</taxon>
        <taxon>Sordariomycetes</taxon>
        <taxon>Sordariomycetidae</taxon>
        <taxon>Sordariales</taxon>
        <taxon>Sordariaceae</taxon>
        <taxon>Neurospora</taxon>
    </lineage>
</organism>
<proteinExistence type="predicted"/>
<dbReference type="Proteomes" id="UP000001805">
    <property type="component" value="Chromosome 4, Linkage Group IV"/>
</dbReference>
<gene>
    <name evidence="2" type="ORF">NCU07606</name>
</gene>
<dbReference type="GeneID" id="3879125"/>